<keyword evidence="4 7" id="KW-0418">Kinase</keyword>
<accession>A0ABV7UT67</accession>
<evidence type="ECO:0000313" key="8">
    <source>
        <dbReference type="Proteomes" id="UP001595724"/>
    </source>
</evidence>
<dbReference type="InterPro" id="IPR036890">
    <property type="entry name" value="HATPase_C_sf"/>
</dbReference>
<dbReference type="Gene3D" id="3.30.565.10">
    <property type="entry name" value="Histidine kinase-like ATPase, C-terminal domain"/>
    <property type="match status" value="1"/>
</dbReference>
<dbReference type="InterPro" id="IPR036097">
    <property type="entry name" value="HisK_dim/P_sf"/>
</dbReference>
<comment type="catalytic activity">
    <reaction evidence="1">
        <text>ATP + protein L-histidine = ADP + protein N-phospho-L-histidine.</text>
        <dbReference type="EC" id="2.7.13.3"/>
    </reaction>
</comment>
<dbReference type="PANTHER" id="PTHR42878">
    <property type="entry name" value="TWO-COMPONENT HISTIDINE KINASE"/>
    <property type="match status" value="1"/>
</dbReference>
<dbReference type="CDD" id="cd00082">
    <property type="entry name" value="HisKA"/>
    <property type="match status" value="1"/>
</dbReference>
<keyword evidence="8" id="KW-1185">Reference proteome</keyword>
<evidence type="ECO:0000313" key="7">
    <source>
        <dbReference type="EMBL" id="MFC3659860.1"/>
    </source>
</evidence>
<dbReference type="EC" id="2.7.13.3" evidence="2"/>
<feature type="domain" description="Histidine kinase" evidence="6">
    <location>
        <begin position="10"/>
        <end position="217"/>
    </location>
</feature>
<evidence type="ECO:0000256" key="3">
    <source>
        <dbReference type="ARBA" id="ARBA00022679"/>
    </source>
</evidence>
<dbReference type="PROSITE" id="PS50109">
    <property type="entry name" value="HIS_KIN"/>
    <property type="match status" value="1"/>
</dbReference>
<protein>
    <recommendedName>
        <fullName evidence="2">histidine kinase</fullName>
        <ecNumber evidence="2">2.7.13.3</ecNumber>
    </recommendedName>
</protein>
<dbReference type="InterPro" id="IPR005467">
    <property type="entry name" value="His_kinase_dom"/>
</dbReference>
<name>A0ABV7UT67_9GAMM</name>
<sequence>MPPITSWMDRLAHDLRGPLAPMLTAIYLLREGTAQGRQRDDLLALMERQVQRLASMIDEVSDIGRAEKGRLVGRMEPIDLELLLGEVASRLHAVPPEISFAPDTRGSRIRGDVLRIGQLFQILLGLQFSRRHPAAVRAQLARDGTDLRMTCVVHCRDAATFPISSLLSLPHPEPQDDSLGLGLMIAAAIAEAHGGSLQGGAAGADTIELVLRLPEYPGDDDAQEPARAAIDPAAR</sequence>
<evidence type="ECO:0000256" key="4">
    <source>
        <dbReference type="ARBA" id="ARBA00022777"/>
    </source>
</evidence>
<gene>
    <name evidence="7" type="ORF">ACFOM9_07195</name>
</gene>
<dbReference type="SUPFAM" id="SSF55874">
    <property type="entry name" value="ATPase domain of HSP90 chaperone/DNA topoisomerase II/histidine kinase"/>
    <property type="match status" value="1"/>
</dbReference>
<dbReference type="InterPro" id="IPR003661">
    <property type="entry name" value="HisK_dim/P_dom"/>
</dbReference>
<dbReference type="PANTHER" id="PTHR42878:SF14">
    <property type="entry name" value="OSMOLARITY TWO-COMPONENT SYSTEM PROTEIN SSK1"/>
    <property type="match status" value="1"/>
</dbReference>
<organism evidence="7 8">
    <name type="scientific">Luteimonas notoginsengisoli</name>
    <dbReference type="NCBI Taxonomy" id="1578200"/>
    <lineage>
        <taxon>Bacteria</taxon>
        <taxon>Pseudomonadati</taxon>
        <taxon>Pseudomonadota</taxon>
        <taxon>Gammaproteobacteria</taxon>
        <taxon>Lysobacterales</taxon>
        <taxon>Lysobacteraceae</taxon>
        <taxon>Luteimonas</taxon>
    </lineage>
</organism>
<keyword evidence="3" id="KW-0808">Transferase</keyword>
<evidence type="ECO:0000256" key="5">
    <source>
        <dbReference type="SAM" id="MobiDB-lite"/>
    </source>
</evidence>
<dbReference type="EMBL" id="JBHRYF010000003">
    <property type="protein sequence ID" value="MFC3659860.1"/>
    <property type="molecule type" value="Genomic_DNA"/>
</dbReference>
<proteinExistence type="predicted"/>
<evidence type="ECO:0000259" key="6">
    <source>
        <dbReference type="PROSITE" id="PS50109"/>
    </source>
</evidence>
<comment type="caution">
    <text evidence="7">The sequence shown here is derived from an EMBL/GenBank/DDBJ whole genome shotgun (WGS) entry which is preliminary data.</text>
</comment>
<evidence type="ECO:0000256" key="2">
    <source>
        <dbReference type="ARBA" id="ARBA00012438"/>
    </source>
</evidence>
<dbReference type="Proteomes" id="UP001595724">
    <property type="component" value="Unassembled WGS sequence"/>
</dbReference>
<dbReference type="SMART" id="SM00388">
    <property type="entry name" value="HisKA"/>
    <property type="match status" value="1"/>
</dbReference>
<dbReference type="Pfam" id="PF00512">
    <property type="entry name" value="HisKA"/>
    <property type="match status" value="1"/>
</dbReference>
<dbReference type="GO" id="GO:0016301">
    <property type="term" value="F:kinase activity"/>
    <property type="evidence" value="ECO:0007669"/>
    <property type="project" value="UniProtKB-KW"/>
</dbReference>
<dbReference type="RefSeq" id="WP_386708346.1">
    <property type="nucleotide sequence ID" value="NZ_JBHRYF010000003.1"/>
</dbReference>
<feature type="region of interest" description="Disordered" evidence="5">
    <location>
        <begin position="215"/>
        <end position="235"/>
    </location>
</feature>
<dbReference type="InterPro" id="IPR050351">
    <property type="entry name" value="BphY/WalK/GraS-like"/>
</dbReference>
<reference evidence="8" key="1">
    <citation type="journal article" date="2019" name="Int. J. Syst. Evol. Microbiol.">
        <title>The Global Catalogue of Microorganisms (GCM) 10K type strain sequencing project: providing services to taxonomists for standard genome sequencing and annotation.</title>
        <authorList>
            <consortium name="The Broad Institute Genomics Platform"/>
            <consortium name="The Broad Institute Genome Sequencing Center for Infectious Disease"/>
            <person name="Wu L."/>
            <person name="Ma J."/>
        </authorList>
    </citation>
    <scope>NUCLEOTIDE SEQUENCE [LARGE SCALE GENOMIC DNA]</scope>
    <source>
        <strain evidence="8">KCTC 42211</strain>
    </source>
</reference>
<evidence type="ECO:0000256" key="1">
    <source>
        <dbReference type="ARBA" id="ARBA00000085"/>
    </source>
</evidence>
<dbReference type="SUPFAM" id="SSF47384">
    <property type="entry name" value="Homodimeric domain of signal transducing histidine kinase"/>
    <property type="match status" value="1"/>
</dbReference>